<evidence type="ECO:0000256" key="9">
    <source>
        <dbReference type="ARBA" id="ARBA00023295"/>
    </source>
</evidence>
<keyword evidence="10" id="KW-0961">Cell wall biogenesis/degradation</keyword>
<dbReference type="RefSeq" id="WP_112053459.1">
    <property type="nucleotide sequence ID" value="NZ_QLSX01000001.1"/>
</dbReference>
<evidence type="ECO:0000256" key="2">
    <source>
        <dbReference type="ARBA" id="ARBA00004418"/>
    </source>
</evidence>
<comment type="similarity">
    <text evidence="3">In the N-terminal section; belongs to the FlgJ family.</text>
</comment>
<dbReference type="OrthoDB" id="289937at2"/>
<name>A0A328Y1A0_9GAMM</name>
<keyword evidence="7" id="KW-1005">Bacterial flagellum biogenesis</keyword>
<reference evidence="13 14" key="1">
    <citation type="submission" date="2018-06" db="EMBL/GenBank/DDBJ databases">
        <title>Comparative analysis of microorganisms from saline springs in Andes Mountain Range, Colombia.</title>
        <authorList>
            <person name="Rubin E."/>
        </authorList>
    </citation>
    <scope>NUCLEOTIDE SEQUENCE [LARGE SCALE GENOMIC DNA]</scope>
    <source>
        <strain evidence="13 14">USBA-857</strain>
    </source>
</reference>
<dbReference type="GO" id="GO:0071973">
    <property type="term" value="P:bacterial-type flagellum-dependent cell motility"/>
    <property type="evidence" value="ECO:0007669"/>
    <property type="project" value="TreeGrafter"/>
</dbReference>
<dbReference type="GO" id="GO:0004040">
    <property type="term" value="F:amidase activity"/>
    <property type="evidence" value="ECO:0007669"/>
    <property type="project" value="InterPro"/>
</dbReference>
<dbReference type="NCBIfam" id="TIGR02541">
    <property type="entry name" value="flagell_FlgJ"/>
    <property type="match status" value="1"/>
</dbReference>
<dbReference type="GO" id="GO:0042597">
    <property type="term" value="C:periplasmic space"/>
    <property type="evidence" value="ECO:0007669"/>
    <property type="project" value="UniProtKB-SubCell"/>
</dbReference>
<dbReference type="SMART" id="SM00047">
    <property type="entry name" value="LYZ2"/>
    <property type="match status" value="1"/>
</dbReference>
<dbReference type="Pfam" id="PF10135">
    <property type="entry name" value="Rod-binding"/>
    <property type="match status" value="1"/>
</dbReference>
<evidence type="ECO:0000313" key="13">
    <source>
        <dbReference type="EMBL" id="RAR64614.1"/>
    </source>
</evidence>
<gene>
    <name evidence="13" type="ORF">BCL93_101436</name>
</gene>
<dbReference type="InterPro" id="IPR019301">
    <property type="entry name" value="Flagellar_prot_FlgJ_N"/>
</dbReference>
<dbReference type="EMBL" id="QLSX01000001">
    <property type="protein sequence ID" value="RAR64614.1"/>
    <property type="molecule type" value="Genomic_DNA"/>
</dbReference>
<keyword evidence="13" id="KW-0282">Flagellum</keyword>
<dbReference type="Proteomes" id="UP000249700">
    <property type="component" value="Unassembled WGS sequence"/>
</dbReference>
<comment type="function">
    <text evidence="1">Flagellum-specific muramidase which hydrolyzes the peptidoglycan layer to assemble the rod structure in the periplasmic space.</text>
</comment>
<dbReference type="Gene3D" id="1.10.530.10">
    <property type="match status" value="1"/>
</dbReference>
<evidence type="ECO:0000256" key="6">
    <source>
        <dbReference type="ARBA" id="ARBA00022764"/>
    </source>
</evidence>
<evidence type="ECO:0000256" key="7">
    <source>
        <dbReference type="ARBA" id="ARBA00022795"/>
    </source>
</evidence>
<evidence type="ECO:0000256" key="5">
    <source>
        <dbReference type="ARBA" id="ARBA00013433"/>
    </source>
</evidence>
<proteinExistence type="inferred from homology"/>
<evidence type="ECO:0000313" key="14">
    <source>
        <dbReference type="Proteomes" id="UP000249700"/>
    </source>
</evidence>
<keyword evidence="8" id="KW-0378">Hydrolase</keyword>
<dbReference type="GO" id="GO:0044780">
    <property type="term" value="P:bacterial-type flagellum assembly"/>
    <property type="evidence" value="ECO:0007669"/>
    <property type="project" value="InterPro"/>
</dbReference>
<evidence type="ECO:0000256" key="3">
    <source>
        <dbReference type="ARBA" id="ARBA00006880"/>
    </source>
</evidence>
<evidence type="ECO:0000256" key="1">
    <source>
        <dbReference type="ARBA" id="ARBA00002954"/>
    </source>
</evidence>
<protein>
    <recommendedName>
        <fullName evidence="5">Peptidoglycan hydrolase FlgJ</fullName>
    </recommendedName>
    <alternativeName>
        <fullName evidence="11">Muramidase FlgJ</fullName>
    </alternativeName>
</protein>
<dbReference type="GO" id="GO:0071555">
    <property type="term" value="P:cell wall organization"/>
    <property type="evidence" value="ECO:0007669"/>
    <property type="project" value="UniProtKB-KW"/>
</dbReference>
<organism evidence="13 14">
    <name type="scientific">Onishia taeanensis</name>
    <dbReference type="NCBI Taxonomy" id="284577"/>
    <lineage>
        <taxon>Bacteria</taxon>
        <taxon>Pseudomonadati</taxon>
        <taxon>Pseudomonadota</taxon>
        <taxon>Gammaproteobacteria</taxon>
        <taxon>Oceanospirillales</taxon>
        <taxon>Halomonadaceae</taxon>
        <taxon>Onishia</taxon>
    </lineage>
</organism>
<keyword evidence="6" id="KW-0574">Periplasm</keyword>
<dbReference type="InterPro" id="IPR013377">
    <property type="entry name" value="FlgJ"/>
</dbReference>
<dbReference type="Gene3D" id="2.10.70.40">
    <property type="entry name" value="peptidoglycan hydrolase"/>
    <property type="match status" value="1"/>
</dbReference>
<dbReference type="GO" id="GO:0016798">
    <property type="term" value="F:hydrolase activity, acting on glycosyl bonds"/>
    <property type="evidence" value="ECO:0007669"/>
    <property type="project" value="UniProtKB-KW"/>
</dbReference>
<comment type="similarity">
    <text evidence="4">In the C-terminal section; belongs to the glycosyl hydrolase 73 family.</text>
</comment>
<dbReference type="InterPro" id="IPR051056">
    <property type="entry name" value="Glycosyl_Hydrolase_73"/>
</dbReference>
<evidence type="ECO:0000256" key="8">
    <source>
        <dbReference type="ARBA" id="ARBA00022801"/>
    </source>
</evidence>
<comment type="subcellular location">
    <subcellularLocation>
        <location evidence="2">Periplasm</location>
    </subcellularLocation>
</comment>
<keyword evidence="13" id="KW-0969">Cilium</keyword>
<evidence type="ECO:0000256" key="4">
    <source>
        <dbReference type="ARBA" id="ARBA00007974"/>
    </source>
</evidence>
<dbReference type="PRINTS" id="PR01002">
    <property type="entry name" value="FLGFLGJ"/>
</dbReference>
<dbReference type="InterPro" id="IPR002901">
    <property type="entry name" value="MGlyc_endo_b_GlcNAc-like_dom"/>
</dbReference>
<keyword evidence="13" id="KW-0966">Cell projection</keyword>
<evidence type="ECO:0000259" key="12">
    <source>
        <dbReference type="SMART" id="SM00047"/>
    </source>
</evidence>
<evidence type="ECO:0000256" key="10">
    <source>
        <dbReference type="ARBA" id="ARBA00023316"/>
    </source>
</evidence>
<keyword evidence="9" id="KW-0326">Glycosidase</keyword>
<evidence type="ECO:0000256" key="11">
    <source>
        <dbReference type="ARBA" id="ARBA00030835"/>
    </source>
</evidence>
<dbReference type="PANTHER" id="PTHR33308:SF9">
    <property type="entry name" value="PEPTIDOGLYCAN HYDROLASE FLGJ"/>
    <property type="match status" value="1"/>
</dbReference>
<sequence>MTIQDMSGQFALDMQGLQRLKNTARVDEDAGRQAAAKQFEALFLQKMMTSMRDAIPKSDLLNSKQTEMFTSLLDQQWSQHLSGQGFGLAEMLEEQLGGARRTVDTRSDSLISGIPRGEPLQQLARSEAQDAEKVQDSGRAVAPQNFLDALDARLPGDTAEPADQMAGSYEQESTREASRLEHVENFRTLLEEPAQRASRTTGVPAELILSQAALETGWGRYSITTQDGGNSHNLFGIKAGSDWQGETTDVRTHEVIDGKRVAITDNFRVYDSYEAAFTDYARLIGDNPRYAGVLTAPDAGQAAQALQAGGYATDPRYADKLIAIMDTLGPLTPAGQRSLAENSGSER</sequence>
<accession>A0A328Y1A0</accession>
<dbReference type="Pfam" id="PF01832">
    <property type="entry name" value="Glucosaminidase"/>
    <property type="match status" value="1"/>
</dbReference>
<dbReference type="AlphaFoldDB" id="A0A328Y1A0"/>
<comment type="caution">
    <text evidence="13">The sequence shown here is derived from an EMBL/GenBank/DDBJ whole genome shotgun (WGS) entry which is preliminary data.</text>
</comment>
<dbReference type="PANTHER" id="PTHR33308">
    <property type="entry name" value="PEPTIDOGLYCAN HYDROLASE FLGJ"/>
    <property type="match status" value="1"/>
</dbReference>
<feature type="domain" description="Mannosyl-glycoprotein endo-beta-N-acetylglucosamidase-like" evidence="12">
    <location>
        <begin position="171"/>
        <end position="329"/>
    </location>
</feature>